<feature type="active site" evidence="6">
    <location>
        <position position="285"/>
    </location>
</feature>
<dbReference type="Pfam" id="PF14543">
    <property type="entry name" value="TAXi_N"/>
    <property type="match status" value="1"/>
</dbReference>
<dbReference type="FunFam" id="2.40.70.10:FF:000046">
    <property type="entry name" value="Aspartic proteinase PCS1"/>
    <property type="match status" value="1"/>
</dbReference>
<feature type="domain" description="Peptidase A1" evidence="12">
    <location>
        <begin position="58"/>
        <end position="416"/>
    </location>
</feature>
<dbReference type="Proteomes" id="UP000583929">
    <property type="component" value="Unassembled WGS sequence"/>
</dbReference>
<dbReference type="SUPFAM" id="SSF57850">
    <property type="entry name" value="RING/U-box"/>
    <property type="match status" value="1"/>
</dbReference>
<dbReference type="PROSITE" id="PS00141">
    <property type="entry name" value="ASP_PROTEASE"/>
    <property type="match status" value="1"/>
</dbReference>
<keyword evidence="7" id="KW-0479">Metal-binding</keyword>
<dbReference type="CDD" id="cd05476">
    <property type="entry name" value="pepsin_A_like_plant"/>
    <property type="match status" value="1"/>
</dbReference>
<keyword evidence="9" id="KW-1133">Transmembrane helix</keyword>
<dbReference type="PANTHER" id="PTHR47965:SF49">
    <property type="entry name" value="EUKARYOTIC ASPARTYL PROTEASE FAMILY PROTEIN"/>
    <property type="match status" value="1"/>
</dbReference>
<feature type="transmembrane region" description="Helical" evidence="9">
    <location>
        <begin position="646"/>
        <end position="665"/>
    </location>
</feature>
<keyword evidence="4" id="KW-0378">Hydrolase</keyword>
<feature type="domain" description="RING-type" evidence="11">
    <location>
        <begin position="799"/>
        <end position="840"/>
    </location>
</feature>
<evidence type="ECO:0000256" key="1">
    <source>
        <dbReference type="ARBA" id="ARBA00007447"/>
    </source>
</evidence>
<evidence type="ECO:0000313" key="13">
    <source>
        <dbReference type="EMBL" id="KAF4351959.1"/>
    </source>
</evidence>
<sequence length="861" mass="93900">MNISIPLLQLITIIVCNLITQIISSSSSSSMDTLILPLKLQTVTKPSSKLSFHHNVTLTVTLTVGSPPQTVTMVLDTGSELSWLHCKKAQNINSVFNPLASSSYSPVPCSSSICRTQTRDFTIPVSCDPKKLCHAMLSYADASSIEGNLASETFNIGSSPRPRTIFGCMDSGFSSNSEEDSKTTGLIGMNRGSLSFVSQMGLAKFSYCISGRDSSGFILFGEASFAWLGPLKYTPLVKMSQPLPYYDRVAYTVQLLGIKVSNKLLQLSKSVFVPDHTGAGQTMVDSGTQFTFLLGPVYTALRNEFAQQTKSLAPLLKDQNFVFQGAMDLCYQIPPTRRSFSDFPAVTLIFQGAEMSVSGDKLLYRVPGMRKGSDSVYCFTFGNSDLLGIEAFVIGHHHQQNVWIEFDLAKSRVGLAEVRCDLASQRLGKGEVLVVVMVAAVVISVGRGSETKTGACNWLVITVSGCVGATGVGIAAVVVAGEVFGQKVLTIELEGEGRGKRTRKWIPTRRAQNIQPKIQPNNKVGVKNQISHCEHSNSSSSQYRPLTTLRIEDFENAVLPRIPDRITGCFDCLFSDFSSSRFMRSMSFVFRGTRSDIESGFTGFVPERRPMRLHSARPVNSNSLAFLVTVLLLFMILNSHQMSPNFLLWLVLGVFLMATTLRMYATCQQLQAQAQAHAAAAGGLLGHTELRLHIPPSISLATRGRLQGLRLQLALLDREFDDLVTDYETLRALDADNAPTAHSMTEEEINALPVHKYKVPDLQSSASSMQQASSSASAEKQGSNDAVGNAKASEDELTCSVCLEQVNVGEVLRSLPCLHQFHANCIDPWLRQQGTCPVCKFKAGSVWQESGEGEVDASFMV</sequence>
<reference evidence="13 14" key="1">
    <citation type="journal article" date="2020" name="bioRxiv">
        <title>Sequence and annotation of 42 cannabis genomes reveals extensive copy number variation in cannabinoid synthesis and pathogen resistance genes.</title>
        <authorList>
            <person name="Mckernan K.J."/>
            <person name="Helbert Y."/>
            <person name="Kane L.T."/>
            <person name="Ebling H."/>
            <person name="Zhang L."/>
            <person name="Liu B."/>
            <person name="Eaton Z."/>
            <person name="Mclaughlin S."/>
            <person name="Kingan S."/>
            <person name="Baybayan P."/>
            <person name="Concepcion G."/>
            <person name="Jordan M."/>
            <person name="Riva A."/>
            <person name="Barbazuk W."/>
            <person name="Harkins T."/>
        </authorList>
    </citation>
    <scope>NUCLEOTIDE SEQUENCE [LARGE SCALE GENOMIC DNA]</scope>
    <source>
        <strain evidence="14">cv. Jamaican Lion 4</strain>
        <tissue evidence="13">Leaf</tissue>
    </source>
</reference>
<dbReference type="InterPro" id="IPR032861">
    <property type="entry name" value="TAXi_N"/>
</dbReference>
<dbReference type="InterPro" id="IPR001969">
    <property type="entry name" value="Aspartic_peptidase_AS"/>
</dbReference>
<feature type="region of interest" description="Disordered" evidence="8">
    <location>
        <begin position="763"/>
        <end position="789"/>
    </location>
</feature>
<feature type="active site" evidence="6">
    <location>
        <position position="76"/>
    </location>
</feature>
<evidence type="ECO:0000256" key="2">
    <source>
        <dbReference type="ARBA" id="ARBA00022670"/>
    </source>
</evidence>
<keyword evidence="9" id="KW-0472">Membrane</keyword>
<dbReference type="Gene3D" id="3.30.40.10">
    <property type="entry name" value="Zinc/RING finger domain, C3HC4 (zinc finger)"/>
    <property type="match status" value="1"/>
</dbReference>
<dbReference type="GO" id="GO:0006508">
    <property type="term" value="P:proteolysis"/>
    <property type="evidence" value="ECO:0007669"/>
    <property type="project" value="UniProtKB-KW"/>
</dbReference>
<dbReference type="InterPro" id="IPR033121">
    <property type="entry name" value="PEPTIDASE_A1"/>
</dbReference>
<dbReference type="InterPro" id="IPR013083">
    <property type="entry name" value="Znf_RING/FYVE/PHD"/>
</dbReference>
<keyword evidence="5" id="KW-0325">Glycoprotein</keyword>
<keyword evidence="9" id="KW-0812">Transmembrane</keyword>
<evidence type="ECO:0000259" key="11">
    <source>
        <dbReference type="PROSITE" id="PS50089"/>
    </source>
</evidence>
<keyword evidence="3" id="KW-0064">Aspartyl protease</keyword>
<feature type="chain" id="PRO_5029446531" evidence="10">
    <location>
        <begin position="26"/>
        <end position="861"/>
    </location>
</feature>
<evidence type="ECO:0000313" key="14">
    <source>
        <dbReference type="Proteomes" id="UP000583929"/>
    </source>
</evidence>
<dbReference type="PANTHER" id="PTHR47965">
    <property type="entry name" value="ASPARTYL PROTEASE-RELATED"/>
    <property type="match status" value="1"/>
</dbReference>
<keyword evidence="14" id="KW-1185">Reference proteome</keyword>
<dbReference type="CDD" id="cd16454">
    <property type="entry name" value="RING-H2_PA-TM-RING"/>
    <property type="match status" value="1"/>
</dbReference>
<comment type="caution">
    <text evidence="13">The sequence shown here is derived from an EMBL/GenBank/DDBJ whole genome shotgun (WGS) entry which is preliminary data.</text>
</comment>
<keyword evidence="7" id="KW-0862">Zinc</keyword>
<evidence type="ECO:0000256" key="7">
    <source>
        <dbReference type="PROSITE-ProRule" id="PRU00175"/>
    </source>
</evidence>
<keyword evidence="7" id="KW-0863">Zinc-finger</keyword>
<evidence type="ECO:0000256" key="9">
    <source>
        <dbReference type="SAM" id="Phobius"/>
    </source>
</evidence>
<dbReference type="Pfam" id="PF13639">
    <property type="entry name" value="zf-RING_2"/>
    <property type="match status" value="1"/>
</dbReference>
<evidence type="ECO:0000256" key="5">
    <source>
        <dbReference type="ARBA" id="ARBA00023180"/>
    </source>
</evidence>
<dbReference type="InterPro" id="IPR001461">
    <property type="entry name" value="Aspartic_peptidase_A1"/>
</dbReference>
<dbReference type="InterPro" id="IPR021109">
    <property type="entry name" value="Peptidase_aspartic_dom_sf"/>
</dbReference>
<gene>
    <name evidence="13" type="ORF">G4B88_020587</name>
</gene>
<dbReference type="FunFam" id="2.40.70.10:FF:000073">
    <property type="entry name" value="Aspartic proteinase PCS1"/>
    <property type="match status" value="1"/>
</dbReference>
<protein>
    <submittedName>
        <fullName evidence="13">Uncharacterized protein</fullName>
    </submittedName>
</protein>
<evidence type="ECO:0000256" key="3">
    <source>
        <dbReference type="ARBA" id="ARBA00022750"/>
    </source>
</evidence>
<dbReference type="GO" id="GO:0004190">
    <property type="term" value="F:aspartic-type endopeptidase activity"/>
    <property type="evidence" value="ECO:0007669"/>
    <property type="project" value="UniProtKB-KW"/>
</dbReference>
<dbReference type="EMBL" id="JAATIQ010000540">
    <property type="protein sequence ID" value="KAF4351959.1"/>
    <property type="molecule type" value="Genomic_DNA"/>
</dbReference>
<name>A0A7J6E2Q5_CANSA</name>
<accession>A0A7J6E2Q5</accession>
<dbReference type="GO" id="GO:0008270">
    <property type="term" value="F:zinc ion binding"/>
    <property type="evidence" value="ECO:0007669"/>
    <property type="project" value="UniProtKB-KW"/>
</dbReference>
<dbReference type="AlphaFoldDB" id="A0A7J6E2Q5"/>
<keyword evidence="10" id="KW-0732">Signal</keyword>
<dbReference type="SUPFAM" id="SSF50630">
    <property type="entry name" value="Acid proteases"/>
    <property type="match status" value="1"/>
</dbReference>
<keyword evidence="2" id="KW-0645">Protease</keyword>
<dbReference type="Gene3D" id="2.40.70.10">
    <property type="entry name" value="Acid Proteases"/>
    <property type="match status" value="2"/>
</dbReference>
<evidence type="ECO:0000256" key="8">
    <source>
        <dbReference type="SAM" id="MobiDB-lite"/>
    </source>
</evidence>
<evidence type="ECO:0000256" key="4">
    <source>
        <dbReference type="ARBA" id="ARBA00022801"/>
    </source>
</evidence>
<dbReference type="InterPro" id="IPR032799">
    <property type="entry name" value="TAXi_C"/>
</dbReference>
<dbReference type="InterPro" id="IPR001841">
    <property type="entry name" value="Znf_RING"/>
</dbReference>
<feature type="transmembrane region" description="Helical" evidence="9">
    <location>
        <begin position="458"/>
        <end position="480"/>
    </location>
</feature>
<feature type="compositionally biased region" description="Low complexity" evidence="8">
    <location>
        <begin position="763"/>
        <end position="778"/>
    </location>
</feature>
<evidence type="ECO:0000256" key="10">
    <source>
        <dbReference type="SAM" id="SignalP"/>
    </source>
</evidence>
<feature type="signal peptide" evidence="10">
    <location>
        <begin position="1"/>
        <end position="25"/>
    </location>
</feature>
<dbReference type="Pfam" id="PF14541">
    <property type="entry name" value="TAXi_C"/>
    <property type="match status" value="1"/>
</dbReference>
<organism evidence="13 14">
    <name type="scientific">Cannabis sativa</name>
    <name type="common">Hemp</name>
    <name type="synonym">Marijuana</name>
    <dbReference type="NCBI Taxonomy" id="3483"/>
    <lineage>
        <taxon>Eukaryota</taxon>
        <taxon>Viridiplantae</taxon>
        <taxon>Streptophyta</taxon>
        <taxon>Embryophyta</taxon>
        <taxon>Tracheophyta</taxon>
        <taxon>Spermatophyta</taxon>
        <taxon>Magnoliopsida</taxon>
        <taxon>eudicotyledons</taxon>
        <taxon>Gunneridae</taxon>
        <taxon>Pentapetalae</taxon>
        <taxon>rosids</taxon>
        <taxon>fabids</taxon>
        <taxon>Rosales</taxon>
        <taxon>Cannabaceae</taxon>
        <taxon>Cannabis</taxon>
    </lineage>
</organism>
<proteinExistence type="inferred from homology"/>
<evidence type="ECO:0000259" key="12">
    <source>
        <dbReference type="PROSITE" id="PS51767"/>
    </source>
</evidence>
<evidence type="ECO:0000256" key="6">
    <source>
        <dbReference type="PIRSR" id="PIRSR601461-1"/>
    </source>
</evidence>
<comment type="similarity">
    <text evidence="1">Belongs to the peptidase A1 family.</text>
</comment>
<dbReference type="SMART" id="SM00184">
    <property type="entry name" value="RING"/>
    <property type="match status" value="1"/>
</dbReference>
<feature type="transmembrane region" description="Helical" evidence="9">
    <location>
        <begin position="619"/>
        <end position="640"/>
    </location>
</feature>
<dbReference type="PROSITE" id="PS51767">
    <property type="entry name" value="PEPTIDASE_A1"/>
    <property type="match status" value="1"/>
</dbReference>
<dbReference type="InterPro" id="IPR034161">
    <property type="entry name" value="Pepsin-like_plant"/>
</dbReference>
<dbReference type="PROSITE" id="PS50089">
    <property type="entry name" value="ZF_RING_2"/>
    <property type="match status" value="1"/>
</dbReference>